<reference evidence="2 3" key="2">
    <citation type="journal article" date="2008" name="Nature">
        <title>The Phaeodactylum genome reveals the evolutionary history of diatom genomes.</title>
        <authorList>
            <person name="Bowler C."/>
            <person name="Allen A.E."/>
            <person name="Badger J.H."/>
            <person name="Grimwood J."/>
            <person name="Jabbari K."/>
            <person name="Kuo A."/>
            <person name="Maheswari U."/>
            <person name="Martens C."/>
            <person name="Maumus F."/>
            <person name="Otillar R.P."/>
            <person name="Rayko E."/>
            <person name="Salamov A."/>
            <person name="Vandepoele K."/>
            <person name="Beszteri B."/>
            <person name="Gruber A."/>
            <person name="Heijde M."/>
            <person name="Katinka M."/>
            <person name="Mock T."/>
            <person name="Valentin K."/>
            <person name="Verret F."/>
            <person name="Berges J.A."/>
            <person name="Brownlee C."/>
            <person name="Cadoret J.P."/>
            <person name="Chiovitti A."/>
            <person name="Choi C.J."/>
            <person name="Coesel S."/>
            <person name="De Martino A."/>
            <person name="Detter J.C."/>
            <person name="Durkin C."/>
            <person name="Falciatore A."/>
            <person name="Fournet J."/>
            <person name="Haruta M."/>
            <person name="Huysman M.J."/>
            <person name="Jenkins B.D."/>
            <person name="Jiroutova K."/>
            <person name="Jorgensen R.E."/>
            <person name="Joubert Y."/>
            <person name="Kaplan A."/>
            <person name="Kroger N."/>
            <person name="Kroth P.G."/>
            <person name="La Roche J."/>
            <person name="Lindquist E."/>
            <person name="Lommer M."/>
            <person name="Martin-Jezequel V."/>
            <person name="Lopez P.J."/>
            <person name="Lucas S."/>
            <person name="Mangogna M."/>
            <person name="McGinnis K."/>
            <person name="Medlin L.K."/>
            <person name="Montsant A."/>
            <person name="Oudot-Le Secq M.P."/>
            <person name="Napoli C."/>
            <person name="Obornik M."/>
            <person name="Parker M.S."/>
            <person name="Petit J.L."/>
            <person name="Porcel B.M."/>
            <person name="Poulsen N."/>
            <person name="Robison M."/>
            <person name="Rychlewski L."/>
            <person name="Rynearson T.A."/>
            <person name="Schmutz J."/>
            <person name="Shapiro H."/>
            <person name="Siaut M."/>
            <person name="Stanley M."/>
            <person name="Sussman M.R."/>
            <person name="Taylor A.R."/>
            <person name="Vardi A."/>
            <person name="von Dassow P."/>
            <person name="Vyverman W."/>
            <person name="Willis A."/>
            <person name="Wyrwicz L.S."/>
            <person name="Rokhsar D.S."/>
            <person name="Weissenbach J."/>
            <person name="Armbrust E.V."/>
            <person name="Green B.R."/>
            <person name="Van de Peer Y."/>
            <person name="Grigoriev I.V."/>
        </authorList>
    </citation>
    <scope>NUCLEOTIDE SEQUENCE [LARGE SCALE GENOMIC DNA]</scope>
    <source>
        <strain evidence="2 3">CCMP1335</strain>
    </source>
</reference>
<dbReference type="SUPFAM" id="SSF52777">
    <property type="entry name" value="CoA-dependent acyltransferases"/>
    <property type="match status" value="1"/>
</dbReference>
<evidence type="ECO:0000256" key="1">
    <source>
        <dbReference type="SAM" id="SignalP"/>
    </source>
</evidence>
<dbReference type="OMA" id="FCESECE"/>
<organism evidence="2 3">
    <name type="scientific">Thalassiosira pseudonana</name>
    <name type="common">Marine diatom</name>
    <name type="synonym">Cyclotella nana</name>
    <dbReference type="NCBI Taxonomy" id="35128"/>
    <lineage>
        <taxon>Eukaryota</taxon>
        <taxon>Sar</taxon>
        <taxon>Stramenopiles</taxon>
        <taxon>Ochrophyta</taxon>
        <taxon>Bacillariophyta</taxon>
        <taxon>Coscinodiscophyceae</taxon>
        <taxon>Thalassiosirophycidae</taxon>
        <taxon>Thalassiosirales</taxon>
        <taxon>Thalassiosiraceae</taxon>
        <taxon>Thalassiosira</taxon>
    </lineage>
</organism>
<dbReference type="eggNOG" id="ENOG502RX60">
    <property type="taxonomic scope" value="Eukaryota"/>
</dbReference>
<evidence type="ECO:0000313" key="3">
    <source>
        <dbReference type="Proteomes" id="UP000001449"/>
    </source>
</evidence>
<dbReference type="InterPro" id="IPR052058">
    <property type="entry name" value="Alcohol_O-acetyltransferase"/>
</dbReference>
<gene>
    <name evidence="2" type="ORF">THAPSDRAFT_22887</name>
</gene>
<dbReference type="HOGENOM" id="CLU_397691_0_0_1"/>
<feature type="signal peptide" evidence="1">
    <location>
        <begin position="1"/>
        <end position="26"/>
    </location>
</feature>
<feature type="chain" id="PRO_5002869684" description="Condensation domain-containing protein" evidence="1">
    <location>
        <begin position="27"/>
        <end position="693"/>
    </location>
</feature>
<dbReference type="Proteomes" id="UP000001449">
    <property type="component" value="Chromosome 5"/>
</dbReference>
<dbReference type="EMBL" id="CM000642">
    <property type="protein sequence ID" value="EED92604.1"/>
    <property type="molecule type" value="Genomic_DNA"/>
</dbReference>
<keyword evidence="1" id="KW-0732">Signal</keyword>
<keyword evidence="3" id="KW-1185">Reference proteome</keyword>
<sequence length="693" mass="77076">MKKHRQTSQSAAILFALCTVLASVSAFQQVGETNIMRHTSVEDASFDCAAHQTKFQPQSKEQEQAILTSTKPTFQERRPLGAMELFMLPRPVGPEQDQNDQRPPMNHIAAFILSSTPSTWALQQALDSAVRTHPLLRSRVVGNGQPKKWLDPIRRMVRWNGGWDEKEEDPLEFISNAISESNVVMETEPNSIDDSSDKVSCPKYWGGALHIVNVNGTSREELDRSWQHRFQEDLDSSTVVSVAIDGSHALANTRDLWKLEMHRLSSNVVDDKDTQCALVLTLNHAISDQGSVDLVMDEIISDIEALEAMDEKSKKSYTTKRDPLEIPAVIQPLPTSLCDSLLGDSPQNEDCVDKSTDRQSVASILRAPFAPSLKKLREYACHRIQASILHRPALLPRQNEGGIIESLSILLFGRPLSGFEDITTRRSNVHYRTIPSDVTAALVKQSKKHRVPISMTLAAAVATTCSDYFNADENHREQRVYKVLQSLDTRRFAGASDVGNTLSCQAGGMDLYLGPMQDCLGRDIREYFKCSTGIKNPVEAFWTLAKQSFDQTSSFLKSGQAIESVRLFALGMSICDIGRLVETYTRSRATQGRAWSAGITNVGEYERQRAVVREGMQEQGQLKATHGEYTVEEIYFATSHARVGCTFPVGCITVAGSMCCTINPPWPLVSDEKSKAFADDFVELLEIIARSDN</sequence>
<dbReference type="InterPro" id="IPR023213">
    <property type="entry name" value="CAT-like_dom_sf"/>
</dbReference>
<dbReference type="Gene3D" id="3.30.559.10">
    <property type="entry name" value="Chloramphenicol acetyltransferase-like domain"/>
    <property type="match status" value="1"/>
</dbReference>
<dbReference type="PANTHER" id="PTHR28037">
    <property type="entry name" value="ALCOHOL O-ACETYLTRANSFERASE 1-RELATED"/>
    <property type="match status" value="1"/>
</dbReference>
<evidence type="ECO:0008006" key="4">
    <source>
        <dbReference type="Google" id="ProtNLM"/>
    </source>
</evidence>
<dbReference type="InParanoid" id="B8C3R0"/>
<dbReference type="PANTHER" id="PTHR28037:SF1">
    <property type="entry name" value="ALCOHOL O-ACETYLTRANSFERASE 1-RELATED"/>
    <property type="match status" value="1"/>
</dbReference>
<dbReference type="GeneID" id="7444885"/>
<evidence type="ECO:0000313" key="2">
    <source>
        <dbReference type="EMBL" id="EED92604.1"/>
    </source>
</evidence>
<dbReference type="KEGG" id="tps:THAPSDRAFT_22887"/>
<name>B8C3R0_THAPS</name>
<reference evidence="2 3" key="1">
    <citation type="journal article" date="2004" name="Science">
        <title>The genome of the diatom Thalassiosira pseudonana: ecology, evolution, and metabolism.</title>
        <authorList>
            <person name="Armbrust E.V."/>
            <person name="Berges J.A."/>
            <person name="Bowler C."/>
            <person name="Green B.R."/>
            <person name="Martinez D."/>
            <person name="Putnam N.H."/>
            <person name="Zhou S."/>
            <person name="Allen A.E."/>
            <person name="Apt K.E."/>
            <person name="Bechner M."/>
            <person name="Brzezinski M.A."/>
            <person name="Chaal B.K."/>
            <person name="Chiovitti A."/>
            <person name="Davis A.K."/>
            <person name="Demarest M.S."/>
            <person name="Detter J.C."/>
            <person name="Glavina T."/>
            <person name="Goodstein D."/>
            <person name="Hadi M.Z."/>
            <person name="Hellsten U."/>
            <person name="Hildebrand M."/>
            <person name="Jenkins B.D."/>
            <person name="Jurka J."/>
            <person name="Kapitonov V.V."/>
            <person name="Kroger N."/>
            <person name="Lau W.W."/>
            <person name="Lane T.W."/>
            <person name="Larimer F.W."/>
            <person name="Lippmeier J.C."/>
            <person name="Lucas S."/>
            <person name="Medina M."/>
            <person name="Montsant A."/>
            <person name="Obornik M."/>
            <person name="Parker M.S."/>
            <person name="Palenik B."/>
            <person name="Pazour G.J."/>
            <person name="Richardson P.M."/>
            <person name="Rynearson T.A."/>
            <person name="Saito M.A."/>
            <person name="Schwartz D.C."/>
            <person name="Thamatrakoln K."/>
            <person name="Valentin K."/>
            <person name="Vardi A."/>
            <person name="Wilkerson F.P."/>
            <person name="Rokhsar D.S."/>
        </authorList>
    </citation>
    <scope>NUCLEOTIDE SEQUENCE [LARGE SCALE GENOMIC DNA]</scope>
    <source>
        <strain evidence="2 3">CCMP1335</strain>
    </source>
</reference>
<dbReference type="AlphaFoldDB" id="B8C3R0"/>
<accession>B8C3R0</accession>
<dbReference type="PaxDb" id="35128-Thaps22887"/>
<protein>
    <recommendedName>
        <fullName evidence="4">Condensation domain-containing protein</fullName>
    </recommendedName>
</protein>
<dbReference type="RefSeq" id="XP_002290852.1">
    <property type="nucleotide sequence ID" value="XM_002290816.1"/>
</dbReference>
<proteinExistence type="predicted"/>